<dbReference type="InterPro" id="IPR029056">
    <property type="entry name" value="Ribokinase-like"/>
</dbReference>
<gene>
    <name evidence="5" type="ORF">DPM13_08250</name>
</gene>
<dbReference type="SUPFAM" id="SSF53613">
    <property type="entry name" value="Ribokinase-like"/>
    <property type="match status" value="1"/>
</dbReference>
<evidence type="ECO:0000259" key="4">
    <source>
        <dbReference type="Pfam" id="PF00294"/>
    </source>
</evidence>
<dbReference type="Proteomes" id="UP000249922">
    <property type="component" value="Chromosome"/>
</dbReference>
<dbReference type="Pfam" id="PF00294">
    <property type="entry name" value="PfkB"/>
    <property type="match status" value="1"/>
</dbReference>
<keyword evidence="3 5" id="KW-0418">Kinase</keyword>
<accession>A0ABM6WRF7</accession>
<sequence>MRIVSVGECMVELSGAGQGLWRQAFAGDTFNTAWYLRALMPADAQVDYLTCVGQDAISQAMVDFIAGAGIGTGCISRHPTRAPGLYMIDLKDGERSFTYWRDSSAARCLADDPDHLARCLLGADLVYFSGITLAILTPDRRRDLLAALAASGARVAFDSNMRLRLWSDADEMRDWIMKAAVVAHIALPSFDEESQYFGDADPARTAARYRDAGVAEVLVKNGGGDMLGIDAEGRSHPLPCPERITPVDTTGAGDSFNGGYLSARLAGQDMEHAATRGHATAAEVIRRPGALIDPDLLRTGAA</sequence>
<evidence type="ECO:0000313" key="5">
    <source>
        <dbReference type="EMBL" id="AWX93148.1"/>
    </source>
</evidence>
<dbReference type="InterPro" id="IPR011611">
    <property type="entry name" value="PfkB_dom"/>
</dbReference>
<dbReference type="PROSITE" id="PS00584">
    <property type="entry name" value="PFKB_KINASES_2"/>
    <property type="match status" value="1"/>
</dbReference>
<dbReference type="CDD" id="cd01166">
    <property type="entry name" value="KdgK"/>
    <property type="match status" value="1"/>
</dbReference>
<feature type="domain" description="Carbohydrate kinase PfkB" evidence="4">
    <location>
        <begin position="3"/>
        <end position="291"/>
    </location>
</feature>
<dbReference type="PANTHER" id="PTHR43085">
    <property type="entry name" value="HEXOKINASE FAMILY MEMBER"/>
    <property type="match status" value="1"/>
</dbReference>
<dbReference type="GO" id="GO:0016301">
    <property type="term" value="F:kinase activity"/>
    <property type="evidence" value="ECO:0007669"/>
    <property type="project" value="UniProtKB-KW"/>
</dbReference>
<dbReference type="RefSeq" id="WP_112887812.1">
    <property type="nucleotide sequence ID" value="NZ_CP030239.1"/>
</dbReference>
<keyword evidence="6" id="KW-1185">Reference proteome</keyword>
<reference evidence="5 6" key="1">
    <citation type="submission" date="2018-06" db="EMBL/GenBank/DDBJ databases">
        <title>Complete genome sequence of Paracoccus mutanolyticus strain RSP-02 isolated from cellulosic waste.</title>
        <authorList>
            <person name="Amrutha R.N."/>
            <person name="Shrivastav A."/>
            <person name="Buddana S.K."/>
            <person name="Deshpande U."/>
            <person name="Prakasham R.S."/>
        </authorList>
    </citation>
    <scope>NUCLEOTIDE SEQUENCE [LARGE SCALE GENOMIC DNA]</scope>
    <source>
        <strain evidence="5 6">RSP-02</strain>
    </source>
</reference>
<evidence type="ECO:0000256" key="1">
    <source>
        <dbReference type="ARBA" id="ARBA00010688"/>
    </source>
</evidence>
<evidence type="ECO:0000313" key="6">
    <source>
        <dbReference type="Proteomes" id="UP000249922"/>
    </source>
</evidence>
<proteinExistence type="inferred from homology"/>
<dbReference type="InterPro" id="IPR002173">
    <property type="entry name" value="Carboh/pur_kinase_PfkB_CS"/>
</dbReference>
<keyword evidence="2" id="KW-0808">Transferase</keyword>
<organism evidence="5 6">
    <name type="scientific">Paracoccus mutanolyticus</name>
    <dbReference type="NCBI Taxonomy" id="1499308"/>
    <lineage>
        <taxon>Bacteria</taxon>
        <taxon>Pseudomonadati</taxon>
        <taxon>Pseudomonadota</taxon>
        <taxon>Alphaproteobacteria</taxon>
        <taxon>Rhodobacterales</taxon>
        <taxon>Paracoccaceae</taxon>
        <taxon>Paracoccus</taxon>
    </lineage>
</organism>
<dbReference type="InterPro" id="IPR050306">
    <property type="entry name" value="PfkB_Carbo_kinase"/>
</dbReference>
<dbReference type="Gene3D" id="3.40.1190.20">
    <property type="match status" value="1"/>
</dbReference>
<comment type="similarity">
    <text evidence="1">Belongs to the carbohydrate kinase PfkB family.</text>
</comment>
<dbReference type="EMBL" id="CP030239">
    <property type="protein sequence ID" value="AWX93148.1"/>
    <property type="molecule type" value="Genomic_DNA"/>
</dbReference>
<protein>
    <submittedName>
        <fullName evidence="5">Sugar kinase</fullName>
    </submittedName>
</protein>
<evidence type="ECO:0000256" key="2">
    <source>
        <dbReference type="ARBA" id="ARBA00022679"/>
    </source>
</evidence>
<name>A0ABM6WRF7_9RHOB</name>
<dbReference type="PANTHER" id="PTHR43085:SF15">
    <property type="entry name" value="2-DEHYDRO-3-DEOXYGLUCONOKINASE"/>
    <property type="match status" value="1"/>
</dbReference>
<evidence type="ECO:0000256" key="3">
    <source>
        <dbReference type="ARBA" id="ARBA00022777"/>
    </source>
</evidence>